<dbReference type="GO" id="GO:0005507">
    <property type="term" value="F:copper ion binding"/>
    <property type="evidence" value="ECO:0007669"/>
    <property type="project" value="InterPro"/>
</dbReference>
<dbReference type="PANTHER" id="PTHR11709">
    <property type="entry name" value="MULTI-COPPER OXIDASE"/>
    <property type="match status" value="1"/>
</dbReference>
<dbReference type="PANTHER" id="PTHR11709:SF394">
    <property type="entry name" value="FI03373P-RELATED"/>
    <property type="match status" value="1"/>
</dbReference>
<evidence type="ECO:0000256" key="4">
    <source>
        <dbReference type="ARBA" id="ARBA00023008"/>
    </source>
</evidence>
<dbReference type="GO" id="GO:0006826">
    <property type="term" value="P:iron ion transport"/>
    <property type="evidence" value="ECO:0007669"/>
    <property type="project" value="TreeGrafter"/>
</dbReference>
<feature type="signal peptide" evidence="5">
    <location>
        <begin position="1"/>
        <end position="23"/>
    </location>
</feature>
<feature type="domain" description="Plastocyanin-like" evidence="7">
    <location>
        <begin position="477"/>
        <end position="606"/>
    </location>
</feature>
<dbReference type="Gene3D" id="2.60.40.420">
    <property type="entry name" value="Cupredoxins - blue copper proteins"/>
    <property type="match status" value="3"/>
</dbReference>
<comment type="similarity">
    <text evidence="1">Belongs to the multicopper oxidase family.</text>
</comment>
<dbReference type="GO" id="GO:0016491">
    <property type="term" value="F:oxidoreductase activity"/>
    <property type="evidence" value="ECO:0007669"/>
    <property type="project" value="UniProtKB-KW"/>
</dbReference>
<dbReference type="InterPro" id="IPR001117">
    <property type="entry name" value="Cu-oxidase_2nd"/>
</dbReference>
<dbReference type="Proteomes" id="UP000593567">
    <property type="component" value="Unassembled WGS sequence"/>
</dbReference>
<dbReference type="Pfam" id="PF07731">
    <property type="entry name" value="Cu-oxidase_2"/>
    <property type="match status" value="1"/>
</dbReference>
<gene>
    <name evidence="9" type="ORF">EB796_020314</name>
</gene>
<dbReference type="SUPFAM" id="SSF49503">
    <property type="entry name" value="Cupredoxins"/>
    <property type="match status" value="3"/>
</dbReference>
<dbReference type="EMBL" id="VXIV02003052">
    <property type="protein sequence ID" value="KAF6021381.1"/>
    <property type="molecule type" value="Genomic_DNA"/>
</dbReference>
<dbReference type="Pfam" id="PF07732">
    <property type="entry name" value="Cu-oxidase_3"/>
    <property type="match status" value="1"/>
</dbReference>
<name>A0A7J7J764_BUGNE</name>
<evidence type="ECO:0000256" key="1">
    <source>
        <dbReference type="ARBA" id="ARBA00010609"/>
    </source>
</evidence>
<evidence type="ECO:0000259" key="7">
    <source>
        <dbReference type="Pfam" id="PF07731"/>
    </source>
</evidence>
<comment type="caution">
    <text evidence="9">The sequence shown here is derived from an EMBL/GenBank/DDBJ whole genome shotgun (WGS) entry which is preliminary data.</text>
</comment>
<evidence type="ECO:0000259" key="6">
    <source>
        <dbReference type="Pfam" id="PF00394"/>
    </source>
</evidence>
<keyword evidence="2" id="KW-0479">Metal-binding</keyword>
<accession>A0A7J7J764</accession>
<dbReference type="InterPro" id="IPR002355">
    <property type="entry name" value="Cu_oxidase_Cu_BS"/>
</dbReference>
<keyword evidence="10" id="KW-1185">Reference proteome</keyword>
<reference evidence="9" key="1">
    <citation type="submission" date="2020-06" db="EMBL/GenBank/DDBJ databases">
        <title>Draft genome of Bugula neritina, a colonial animal packing powerful symbionts and potential medicines.</title>
        <authorList>
            <person name="Rayko M."/>
        </authorList>
    </citation>
    <scope>NUCLEOTIDE SEQUENCE [LARGE SCALE GENOMIC DNA]</scope>
    <source>
        <strain evidence="9">Kwan_BN1</strain>
    </source>
</reference>
<dbReference type="GO" id="GO:0005886">
    <property type="term" value="C:plasma membrane"/>
    <property type="evidence" value="ECO:0007669"/>
    <property type="project" value="TreeGrafter"/>
</dbReference>
<dbReference type="CDD" id="cd13858">
    <property type="entry name" value="CuRO_1_tcLCC2_insect_like"/>
    <property type="match status" value="1"/>
</dbReference>
<sequence length="627" mass="70399">MFVQNSALLIYLFFTAYITTVYSSSSSESNVYEYDFYLTWEMSMTYTDSDGIIWDVTLDEGNLYYTPNLTRLELKKEDVVTLDGEQNKFIAINGQYPGPTIEVPLGAAVLVRVFNNLVTDSASVHWHGLNMRASNSTGGFATPWADGVAYVTQCPISPGETFTYKFAATQAGTFWYHSHLGMQKLDGFFGAVIVHDPTMPSYPSFFLLVNDFVHMDATEFALNFAPVMHVENKPKLDACAYPYGAPESALTNLPAASHLVNGRGRFENNTAPLEIHKVEQGQEYMFRITNAGFDDVFEFCIDDHLLTVVGVDSCEVEPVEVVSVFLAPGERVNVMVKMDQQPGNYWVRYRAPDFVKTTFGYSILSYTNSTADPTTSPEACTADLPCKSLNGPFIASPNWEAISIHKLRSTRYHLAEIDKIRGNADNIVEKFYSFSSLKYYAINGRSLVLPQTNLYQDPSAKTGVTCNDQLCDNFSCRCTYIEKLPTKHTIQMVIMHSKSTDCVHSWHMHGYRFAVLKIFYPVNGPDAIANETDITCSNDLCHDAKWVEEELGHFEVEYPPMKDNLLIPVGGYAVIRIYTDNPGYWLAHCHQDTHLYMGMGMIFDIDGESAEKTIPSNFPVCGDFILD</sequence>
<organism evidence="9 10">
    <name type="scientific">Bugula neritina</name>
    <name type="common">Brown bryozoan</name>
    <name type="synonym">Sertularia neritina</name>
    <dbReference type="NCBI Taxonomy" id="10212"/>
    <lineage>
        <taxon>Eukaryota</taxon>
        <taxon>Metazoa</taxon>
        <taxon>Spiralia</taxon>
        <taxon>Lophotrochozoa</taxon>
        <taxon>Bryozoa</taxon>
        <taxon>Gymnolaemata</taxon>
        <taxon>Cheilostomatida</taxon>
        <taxon>Flustrina</taxon>
        <taxon>Buguloidea</taxon>
        <taxon>Bugulidae</taxon>
        <taxon>Bugula</taxon>
    </lineage>
</organism>
<dbReference type="InterPro" id="IPR011706">
    <property type="entry name" value="Cu-oxidase_C"/>
</dbReference>
<dbReference type="InterPro" id="IPR045087">
    <property type="entry name" value="Cu-oxidase_fam"/>
</dbReference>
<evidence type="ECO:0000256" key="3">
    <source>
        <dbReference type="ARBA" id="ARBA00023002"/>
    </source>
</evidence>
<proteinExistence type="inferred from homology"/>
<keyword evidence="5" id="KW-0732">Signal</keyword>
<evidence type="ECO:0000313" key="10">
    <source>
        <dbReference type="Proteomes" id="UP000593567"/>
    </source>
</evidence>
<dbReference type="FunFam" id="2.60.40.420:FF:000045">
    <property type="entry name" value="Laccase 2"/>
    <property type="match status" value="1"/>
</dbReference>
<evidence type="ECO:0000256" key="5">
    <source>
        <dbReference type="SAM" id="SignalP"/>
    </source>
</evidence>
<feature type="domain" description="Plastocyanin-like" evidence="8">
    <location>
        <begin position="76"/>
        <end position="197"/>
    </location>
</feature>
<dbReference type="Pfam" id="PF00394">
    <property type="entry name" value="Cu-oxidase"/>
    <property type="match status" value="1"/>
</dbReference>
<evidence type="ECO:0000256" key="2">
    <source>
        <dbReference type="ARBA" id="ARBA00022723"/>
    </source>
</evidence>
<keyword evidence="3" id="KW-0560">Oxidoreductase</keyword>
<evidence type="ECO:0000259" key="8">
    <source>
        <dbReference type="Pfam" id="PF07732"/>
    </source>
</evidence>
<dbReference type="PROSITE" id="PS00080">
    <property type="entry name" value="MULTICOPPER_OXIDASE2"/>
    <property type="match status" value="1"/>
</dbReference>
<dbReference type="InterPro" id="IPR011707">
    <property type="entry name" value="Cu-oxidase-like_N"/>
</dbReference>
<protein>
    <submittedName>
        <fullName evidence="9">Uncharacterized protein</fullName>
    </submittedName>
</protein>
<feature type="domain" description="Plastocyanin-like" evidence="6">
    <location>
        <begin position="252"/>
        <end position="368"/>
    </location>
</feature>
<dbReference type="AlphaFoldDB" id="A0A7J7J764"/>
<dbReference type="InterPro" id="IPR008972">
    <property type="entry name" value="Cupredoxin"/>
</dbReference>
<keyword evidence="4" id="KW-0186">Copper</keyword>
<feature type="chain" id="PRO_5029916249" evidence="5">
    <location>
        <begin position="24"/>
        <end position="627"/>
    </location>
</feature>
<evidence type="ECO:0000313" key="9">
    <source>
        <dbReference type="EMBL" id="KAF6021381.1"/>
    </source>
</evidence>
<dbReference type="OrthoDB" id="2121828at2759"/>